<name>A0A951UQ51_9CYAN</name>
<reference evidence="1" key="2">
    <citation type="journal article" date="2022" name="Microbiol. Resour. Announc.">
        <title>Metagenome Sequencing to Explore Phylogenomics of Terrestrial Cyanobacteria.</title>
        <authorList>
            <person name="Ward R.D."/>
            <person name="Stajich J.E."/>
            <person name="Johansen J.R."/>
            <person name="Huntemann M."/>
            <person name="Clum A."/>
            <person name="Foster B."/>
            <person name="Foster B."/>
            <person name="Roux S."/>
            <person name="Palaniappan K."/>
            <person name="Varghese N."/>
            <person name="Mukherjee S."/>
            <person name="Reddy T.B.K."/>
            <person name="Daum C."/>
            <person name="Copeland A."/>
            <person name="Chen I.A."/>
            <person name="Ivanova N.N."/>
            <person name="Kyrpides N.C."/>
            <person name="Shapiro N."/>
            <person name="Eloe-Fadrosh E.A."/>
            <person name="Pietrasiak N."/>
        </authorList>
    </citation>
    <scope>NUCLEOTIDE SEQUENCE</scope>
    <source>
        <strain evidence="1">UHER 2000/2452</strain>
    </source>
</reference>
<comment type="caution">
    <text evidence="1">The sequence shown here is derived from an EMBL/GenBank/DDBJ whole genome shotgun (WGS) entry which is preliminary data.</text>
</comment>
<evidence type="ECO:0000313" key="2">
    <source>
        <dbReference type="Proteomes" id="UP000757435"/>
    </source>
</evidence>
<dbReference type="Proteomes" id="UP000757435">
    <property type="component" value="Unassembled WGS sequence"/>
</dbReference>
<accession>A0A951UQ51</accession>
<sequence length="83" mass="10062">MFIAPLLNEGRNRFEVSDRELNESNLAWQTSLKGYQSIYLEVLEQRRDLLHKMNRRAEFDIFKNPEILIALEEYKRHLEKHCL</sequence>
<dbReference type="AlphaFoldDB" id="A0A951UQ51"/>
<evidence type="ECO:0000313" key="1">
    <source>
        <dbReference type="EMBL" id="MBW4661970.1"/>
    </source>
</evidence>
<proteinExistence type="predicted"/>
<protein>
    <submittedName>
        <fullName evidence="1">Uncharacterized protein</fullName>
    </submittedName>
</protein>
<dbReference type="EMBL" id="JAHHHD010000051">
    <property type="protein sequence ID" value="MBW4661970.1"/>
    <property type="molecule type" value="Genomic_DNA"/>
</dbReference>
<gene>
    <name evidence="1" type="ORF">KME15_25195</name>
</gene>
<organism evidence="1 2">
    <name type="scientific">Drouetiella hepatica Uher 2000/2452</name>
    <dbReference type="NCBI Taxonomy" id="904376"/>
    <lineage>
        <taxon>Bacteria</taxon>
        <taxon>Bacillati</taxon>
        <taxon>Cyanobacteriota</taxon>
        <taxon>Cyanophyceae</taxon>
        <taxon>Oculatellales</taxon>
        <taxon>Oculatellaceae</taxon>
        <taxon>Drouetiella</taxon>
    </lineage>
</organism>
<reference evidence="1" key="1">
    <citation type="submission" date="2021-05" db="EMBL/GenBank/DDBJ databases">
        <authorList>
            <person name="Pietrasiak N."/>
            <person name="Ward R."/>
            <person name="Stajich J.E."/>
            <person name="Kurbessoian T."/>
        </authorList>
    </citation>
    <scope>NUCLEOTIDE SEQUENCE</scope>
    <source>
        <strain evidence="1">UHER 2000/2452</strain>
    </source>
</reference>